<dbReference type="AlphaFoldDB" id="A0A9P3LH92"/>
<organism evidence="2 3">
    <name type="scientific">Phanerochaete sordida</name>
    <dbReference type="NCBI Taxonomy" id="48140"/>
    <lineage>
        <taxon>Eukaryota</taxon>
        <taxon>Fungi</taxon>
        <taxon>Dikarya</taxon>
        <taxon>Basidiomycota</taxon>
        <taxon>Agaricomycotina</taxon>
        <taxon>Agaricomycetes</taxon>
        <taxon>Polyporales</taxon>
        <taxon>Phanerochaetaceae</taxon>
        <taxon>Phanerochaete</taxon>
    </lineage>
</organism>
<keyword evidence="3" id="KW-1185">Reference proteome</keyword>
<evidence type="ECO:0000256" key="1">
    <source>
        <dbReference type="SAM" id="MobiDB-lite"/>
    </source>
</evidence>
<dbReference type="EMBL" id="BPQB01000035">
    <property type="protein sequence ID" value="GJE93882.1"/>
    <property type="molecule type" value="Genomic_DNA"/>
</dbReference>
<proteinExistence type="predicted"/>
<feature type="region of interest" description="Disordered" evidence="1">
    <location>
        <begin position="52"/>
        <end position="71"/>
    </location>
</feature>
<reference evidence="2 3" key="1">
    <citation type="submission" date="2021-08" db="EMBL/GenBank/DDBJ databases">
        <title>Draft Genome Sequence of Phanerochaete sordida strain YK-624.</title>
        <authorList>
            <person name="Mori T."/>
            <person name="Dohra H."/>
            <person name="Suzuki T."/>
            <person name="Kawagishi H."/>
            <person name="Hirai H."/>
        </authorList>
    </citation>
    <scope>NUCLEOTIDE SEQUENCE [LARGE SCALE GENOMIC DNA]</scope>
    <source>
        <strain evidence="2 3">YK-624</strain>
    </source>
</reference>
<accession>A0A9P3LH92</accession>
<feature type="compositionally biased region" description="Polar residues" evidence="1">
    <location>
        <begin position="58"/>
        <end position="71"/>
    </location>
</feature>
<evidence type="ECO:0000313" key="2">
    <source>
        <dbReference type="EMBL" id="GJE93882.1"/>
    </source>
</evidence>
<dbReference type="Proteomes" id="UP000703269">
    <property type="component" value="Unassembled WGS sequence"/>
</dbReference>
<sequence length="71" mass="7878">MKRAGTREAQAPIAPRKRGRWSLVALQLHLYTLSRTTRQPGSSHCVTAYALFTDPDTGDSSPPLQTRRTTP</sequence>
<comment type="caution">
    <text evidence="2">The sequence shown here is derived from an EMBL/GenBank/DDBJ whole genome shotgun (WGS) entry which is preliminary data.</text>
</comment>
<name>A0A9P3LH92_9APHY</name>
<gene>
    <name evidence="2" type="ORF">PsYK624_100470</name>
</gene>
<evidence type="ECO:0000313" key="3">
    <source>
        <dbReference type="Proteomes" id="UP000703269"/>
    </source>
</evidence>
<protein>
    <submittedName>
        <fullName evidence="2">Uncharacterized protein</fullName>
    </submittedName>
</protein>